<accession>A0A4P9W8V4</accession>
<organism evidence="3 4">
    <name type="scientific">Blyttiomyces helicus</name>
    <dbReference type="NCBI Taxonomy" id="388810"/>
    <lineage>
        <taxon>Eukaryota</taxon>
        <taxon>Fungi</taxon>
        <taxon>Fungi incertae sedis</taxon>
        <taxon>Chytridiomycota</taxon>
        <taxon>Chytridiomycota incertae sedis</taxon>
        <taxon>Chytridiomycetes</taxon>
        <taxon>Chytridiomycetes incertae sedis</taxon>
        <taxon>Blyttiomyces</taxon>
    </lineage>
</organism>
<protein>
    <recommendedName>
        <fullName evidence="5">Galactose oxidase</fullName>
    </recommendedName>
</protein>
<feature type="transmembrane region" description="Helical" evidence="2">
    <location>
        <begin position="228"/>
        <end position="251"/>
    </location>
</feature>
<gene>
    <name evidence="3" type="ORF">BDK51DRAFT_39838</name>
</gene>
<name>A0A4P9W8V4_9FUNG</name>
<feature type="region of interest" description="Disordered" evidence="1">
    <location>
        <begin position="198"/>
        <end position="218"/>
    </location>
</feature>
<dbReference type="Proteomes" id="UP000269721">
    <property type="component" value="Unassembled WGS sequence"/>
</dbReference>
<dbReference type="SUPFAM" id="SSF50965">
    <property type="entry name" value="Galactose oxidase, central domain"/>
    <property type="match status" value="1"/>
</dbReference>
<dbReference type="InterPro" id="IPR011043">
    <property type="entry name" value="Gal_Oxase/kelch_b-propeller"/>
</dbReference>
<dbReference type="EMBL" id="KZ996467">
    <property type="protein sequence ID" value="RKO88804.1"/>
    <property type="molecule type" value="Genomic_DNA"/>
</dbReference>
<dbReference type="Gene3D" id="2.120.10.80">
    <property type="entry name" value="Kelch-type beta propeller"/>
    <property type="match status" value="1"/>
</dbReference>
<evidence type="ECO:0000256" key="1">
    <source>
        <dbReference type="SAM" id="MobiDB-lite"/>
    </source>
</evidence>
<evidence type="ECO:0000256" key="2">
    <source>
        <dbReference type="SAM" id="Phobius"/>
    </source>
</evidence>
<feature type="compositionally biased region" description="Basic and acidic residues" evidence="1">
    <location>
        <begin position="366"/>
        <end position="376"/>
    </location>
</feature>
<sequence>MPVNSSSPSPFPLTRFCAAALNDTSFLIYGGAIGDAGVRNVAGGRGAEKLEVVKCGESVEAQRVHHLECVNVKSLLDLTIPLHQLATDSTWTRLTEGPNVRGTAPCTRVTDSARNSDSVWLYGGIDGNNTVWQFSQQKLQWKSYSPAPEAIIPNAGTKLMASKKGLIFIAGSGLTSRDLSFLAFNTTTFQWSTDNTTNTNNATNTTNTPTSTSIALPTSSSSTTSVPWGAIGGGIATAVIVLITLCASLIWRHQRNTNRPPPKHTDFAAYPRDGDSEIPYSLPRAYFEPIAEAAVAAESDDSLAAASPYADASRGFADPHVPGTMPRPTAAFADAPDLGNPPDAESPVAAASEDSSEDEQEPNPVRVDKGKGRAVEPDEPDVPERGMAPTLEKLVAEDLELGGVGPSRSRTVDSQNGAFLVGASAAPFTMHQGKKQNLDGQSAHLRFELSRSPAQTFARKPSPKISPLRISAPLSHKARAKKTKQQERCQQVERRFAPVEAGFYAPSDYGGKGTINVEYSGYTVPILSKDATTRKSFHQFRLASLYATDIQKVEVRKKDPVDPKHRREQDAKLSYGLVGRDIVPEHRKVPSPREDVA</sequence>
<evidence type="ECO:0000313" key="3">
    <source>
        <dbReference type="EMBL" id="RKO88804.1"/>
    </source>
</evidence>
<dbReference type="AlphaFoldDB" id="A0A4P9W8V4"/>
<evidence type="ECO:0000313" key="4">
    <source>
        <dbReference type="Proteomes" id="UP000269721"/>
    </source>
</evidence>
<dbReference type="InterPro" id="IPR015915">
    <property type="entry name" value="Kelch-typ_b-propeller"/>
</dbReference>
<feature type="compositionally biased region" description="Low complexity" evidence="1">
    <location>
        <begin position="341"/>
        <end position="353"/>
    </location>
</feature>
<proteinExistence type="predicted"/>
<evidence type="ECO:0008006" key="5">
    <source>
        <dbReference type="Google" id="ProtNLM"/>
    </source>
</evidence>
<keyword evidence="2" id="KW-0812">Transmembrane</keyword>
<feature type="compositionally biased region" description="Basic and acidic residues" evidence="1">
    <location>
        <begin position="557"/>
        <end position="571"/>
    </location>
</feature>
<feature type="region of interest" description="Disordered" evidence="1">
    <location>
        <begin position="315"/>
        <end position="388"/>
    </location>
</feature>
<reference evidence="4" key="1">
    <citation type="journal article" date="2018" name="Nat. Microbiol.">
        <title>Leveraging single-cell genomics to expand the fungal tree of life.</title>
        <authorList>
            <person name="Ahrendt S.R."/>
            <person name="Quandt C.A."/>
            <person name="Ciobanu D."/>
            <person name="Clum A."/>
            <person name="Salamov A."/>
            <person name="Andreopoulos B."/>
            <person name="Cheng J.F."/>
            <person name="Woyke T."/>
            <person name="Pelin A."/>
            <person name="Henrissat B."/>
            <person name="Reynolds N.K."/>
            <person name="Benny G.L."/>
            <person name="Smith M.E."/>
            <person name="James T.Y."/>
            <person name="Grigoriev I.V."/>
        </authorList>
    </citation>
    <scope>NUCLEOTIDE SEQUENCE [LARGE SCALE GENOMIC DNA]</scope>
</reference>
<keyword evidence="2" id="KW-1133">Transmembrane helix</keyword>
<keyword evidence="4" id="KW-1185">Reference proteome</keyword>
<keyword evidence="2" id="KW-0472">Membrane</keyword>
<feature type="region of interest" description="Disordered" evidence="1">
    <location>
        <begin position="557"/>
        <end position="576"/>
    </location>
</feature>